<dbReference type="OrthoDB" id="41309at10239"/>
<evidence type="ECO:0000313" key="2">
    <source>
        <dbReference type="Proteomes" id="UP000202763"/>
    </source>
</evidence>
<protein>
    <submittedName>
        <fullName evidence="1">Uncharacterized protein</fullName>
    </submittedName>
</protein>
<reference evidence="1 2" key="1">
    <citation type="submission" date="2015-05" db="EMBL/GenBank/DDBJ databases">
        <authorList>
            <person name="Wang D.B."/>
            <person name="Wang M."/>
        </authorList>
    </citation>
    <scope>NUCLEOTIDE SEQUENCE [LARGE SCALE GENOMIC DNA]</scope>
</reference>
<organism evidence="1 2">
    <name type="scientific">Pseudoalteromonas phage H101</name>
    <dbReference type="NCBI Taxonomy" id="1654919"/>
    <lineage>
        <taxon>Viruses</taxon>
        <taxon>Duplodnaviria</taxon>
        <taxon>Heunggongvirae</taxon>
        <taxon>Uroviricota</taxon>
        <taxon>Caudoviricetes</taxon>
        <taxon>Shandongvirus</taxon>
        <taxon>Shandongvirus H101</taxon>
    </lineage>
</organism>
<dbReference type="GeneID" id="26796669"/>
<dbReference type="RefSeq" id="YP_009225608.1">
    <property type="nucleotide sequence ID" value="NC_029094.1"/>
</dbReference>
<sequence length="72" mass="8110">MGILELLSKVGEDNLRLQFINNSVIDVKDKKVTKDTEITFATAEVNTNQLVNDTGKVGIVVWIDREDYNKSI</sequence>
<accession>A0A0H4J2B2</accession>
<name>A0A0H4J2B2_9CAUD</name>
<evidence type="ECO:0000313" key="1">
    <source>
        <dbReference type="EMBL" id="AKO61075.1"/>
    </source>
</evidence>
<dbReference type="EMBL" id="KR534323">
    <property type="protein sequence ID" value="AKO61075.1"/>
    <property type="molecule type" value="Genomic_DNA"/>
</dbReference>
<keyword evidence="2" id="KW-1185">Reference proteome</keyword>
<dbReference type="Proteomes" id="UP000202763">
    <property type="component" value="Segment"/>
</dbReference>
<proteinExistence type="predicted"/>
<dbReference type="KEGG" id="vg:26796669"/>